<dbReference type="Proteomes" id="UP001501231">
    <property type="component" value="Unassembled WGS sequence"/>
</dbReference>
<comment type="caution">
    <text evidence="2">The sequence shown here is derived from an EMBL/GenBank/DDBJ whole genome shotgun (WGS) entry which is preliminary data.</text>
</comment>
<dbReference type="EMBL" id="BAAARW010000012">
    <property type="protein sequence ID" value="GAA2421120.1"/>
    <property type="molecule type" value="Genomic_DNA"/>
</dbReference>
<protein>
    <recommendedName>
        <fullName evidence="4">DUF4245 domain-containing protein</fullName>
    </recommendedName>
</protein>
<evidence type="ECO:0000313" key="3">
    <source>
        <dbReference type="Proteomes" id="UP001501231"/>
    </source>
</evidence>
<evidence type="ECO:0000256" key="1">
    <source>
        <dbReference type="SAM" id="SignalP"/>
    </source>
</evidence>
<dbReference type="RefSeq" id="WP_344590093.1">
    <property type="nucleotide sequence ID" value="NZ_BAAARW010000012.1"/>
</dbReference>
<sequence length="192" mass="19602">MRPGRPRSLAAALAAALLVAGCGGGSSDRARKPDTPKAAPVPYGYTPVRAGRVMFAHPAGWKAMARPPQGWLYGADLRGGDGTEVRAGVIGKVPQVPAAALVADAASSGVELNAVGVQRGANRTLKIPGAREAVRVDYTYATREGRTPDHRGTDVSVVWGAGSAAVVRITGPQAGLTPAQIDPIVRTIGIGP</sequence>
<evidence type="ECO:0008006" key="4">
    <source>
        <dbReference type="Google" id="ProtNLM"/>
    </source>
</evidence>
<reference evidence="3" key="1">
    <citation type="journal article" date="2019" name="Int. J. Syst. Evol. Microbiol.">
        <title>The Global Catalogue of Microorganisms (GCM) 10K type strain sequencing project: providing services to taxonomists for standard genome sequencing and annotation.</title>
        <authorList>
            <consortium name="The Broad Institute Genomics Platform"/>
            <consortium name="The Broad Institute Genome Sequencing Center for Infectious Disease"/>
            <person name="Wu L."/>
            <person name="Ma J."/>
        </authorList>
    </citation>
    <scope>NUCLEOTIDE SEQUENCE [LARGE SCALE GENOMIC DNA]</scope>
    <source>
        <strain evidence="3">JCM 3325</strain>
    </source>
</reference>
<proteinExistence type="predicted"/>
<accession>A0ABP5W6L1</accession>
<dbReference type="PROSITE" id="PS51257">
    <property type="entry name" value="PROKAR_LIPOPROTEIN"/>
    <property type="match status" value="1"/>
</dbReference>
<organism evidence="2 3">
    <name type="scientific">Actinomadura vinacea</name>
    <dbReference type="NCBI Taxonomy" id="115336"/>
    <lineage>
        <taxon>Bacteria</taxon>
        <taxon>Bacillati</taxon>
        <taxon>Actinomycetota</taxon>
        <taxon>Actinomycetes</taxon>
        <taxon>Streptosporangiales</taxon>
        <taxon>Thermomonosporaceae</taxon>
        <taxon>Actinomadura</taxon>
    </lineage>
</organism>
<feature type="chain" id="PRO_5045044135" description="DUF4245 domain-containing protein" evidence="1">
    <location>
        <begin position="23"/>
        <end position="192"/>
    </location>
</feature>
<keyword evidence="3" id="KW-1185">Reference proteome</keyword>
<keyword evidence="1" id="KW-0732">Signal</keyword>
<gene>
    <name evidence="2" type="ORF">GCM10010191_35630</name>
</gene>
<feature type="signal peptide" evidence="1">
    <location>
        <begin position="1"/>
        <end position="22"/>
    </location>
</feature>
<evidence type="ECO:0000313" key="2">
    <source>
        <dbReference type="EMBL" id="GAA2421120.1"/>
    </source>
</evidence>
<name>A0ABP5W6L1_9ACTN</name>